<gene>
    <name evidence="11" type="ORF">K504DRAFT_362502</name>
</gene>
<keyword evidence="7 9" id="KW-0326">Glycosidase</keyword>
<evidence type="ECO:0000256" key="5">
    <source>
        <dbReference type="ARBA" id="ARBA00023024"/>
    </source>
</evidence>
<keyword evidence="8" id="KW-0624">Polysaccharide degradation</keyword>
<feature type="domain" description="GH18" evidence="10">
    <location>
        <begin position="43"/>
        <end position="395"/>
    </location>
</feature>
<dbReference type="GO" id="GO:0000272">
    <property type="term" value="P:polysaccharide catabolic process"/>
    <property type="evidence" value="ECO:0007669"/>
    <property type="project" value="UniProtKB-KW"/>
</dbReference>
<dbReference type="InterPro" id="IPR011583">
    <property type="entry name" value="Chitinase_II/V-like_cat"/>
</dbReference>
<dbReference type="InterPro" id="IPR001223">
    <property type="entry name" value="Glyco_hydro18_cat"/>
</dbReference>
<proteinExistence type="inferred from homology"/>
<protein>
    <recommendedName>
        <fullName evidence="3">chitinase</fullName>
        <ecNumber evidence="3">3.2.1.14</ecNumber>
    </recommendedName>
</protein>
<dbReference type="InterPro" id="IPR017853">
    <property type="entry name" value="GH"/>
</dbReference>
<reference evidence="11" key="1">
    <citation type="journal article" date="2020" name="Stud. Mycol.">
        <title>101 Dothideomycetes genomes: a test case for predicting lifestyles and emergence of pathogens.</title>
        <authorList>
            <person name="Haridas S."/>
            <person name="Albert R."/>
            <person name="Binder M."/>
            <person name="Bloem J."/>
            <person name="Labutti K."/>
            <person name="Salamov A."/>
            <person name="Andreopoulos B."/>
            <person name="Baker S."/>
            <person name="Barry K."/>
            <person name="Bills G."/>
            <person name="Bluhm B."/>
            <person name="Cannon C."/>
            <person name="Castanera R."/>
            <person name="Culley D."/>
            <person name="Daum C."/>
            <person name="Ezra D."/>
            <person name="Gonzalez J."/>
            <person name="Henrissat B."/>
            <person name="Kuo A."/>
            <person name="Liang C."/>
            <person name="Lipzen A."/>
            <person name="Lutzoni F."/>
            <person name="Magnuson J."/>
            <person name="Mondo S."/>
            <person name="Nolan M."/>
            <person name="Ohm R."/>
            <person name="Pangilinan J."/>
            <person name="Park H.-J."/>
            <person name="Ramirez L."/>
            <person name="Alfaro M."/>
            <person name="Sun H."/>
            <person name="Tritt A."/>
            <person name="Yoshinaga Y."/>
            <person name="Zwiers L.-H."/>
            <person name="Turgeon B."/>
            <person name="Goodwin S."/>
            <person name="Spatafora J."/>
            <person name="Crous P."/>
            <person name="Grigoriev I."/>
        </authorList>
    </citation>
    <scope>NUCLEOTIDE SEQUENCE</scope>
    <source>
        <strain evidence="11">CBS 279.74</strain>
    </source>
</reference>
<dbReference type="EMBL" id="MU005768">
    <property type="protein sequence ID" value="KAF2711240.1"/>
    <property type="molecule type" value="Genomic_DNA"/>
</dbReference>
<dbReference type="PANTHER" id="PTHR11177:SF402">
    <property type="entry name" value="CHITINASE"/>
    <property type="match status" value="1"/>
</dbReference>
<dbReference type="OrthoDB" id="73875at2759"/>
<organism evidence="11 12">
    <name type="scientific">Pleomassaria siparia CBS 279.74</name>
    <dbReference type="NCBI Taxonomy" id="1314801"/>
    <lineage>
        <taxon>Eukaryota</taxon>
        <taxon>Fungi</taxon>
        <taxon>Dikarya</taxon>
        <taxon>Ascomycota</taxon>
        <taxon>Pezizomycotina</taxon>
        <taxon>Dothideomycetes</taxon>
        <taxon>Pleosporomycetidae</taxon>
        <taxon>Pleosporales</taxon>
        <taxon>Pleomassariaceae</taxon>
        <taxon>Pleomassaria</taxon>
    </lineage>
</organism>
<keyword evidence="5" id="KW-0146">Chitin degradation</keyword>
<dbReference type="InterPro" id="IPR029070">
    <property type="entry name" value="Chitinase_insertion_sf"/>
</dbReference>
<dbReference type="SUPFAM" id="SSF51445">
    <property type="entry name" value="(Trans)glycosidases"/>
    <property type="match status" value="1"/>
</dbReference>
<sequence length="1166" mass="130327">SKHGFCGFDSKFCNSECQNKDKSKCSPVSRPQCGENTDAMSAEVRIAYFGAWGAERSCNSMQPENIPAGVLTHINVAFEFVTAGYEITDEVGHITGRVSRLKNIYPGLRVNIALGGWVFNDPPTQTRFSEMASTVPNRQRFIKSLIGYMQRYSLDGVDIDWEYPEATDRGGVPEDYTNLVQLCAETRKAFDSYDPGWQLTLTLPASFWYLKHFDIKRLEKYVDWFNVMTYDIHGIWDQNNIWTGPFLKGHTNITEIEDGLDLLWRNGISSDKVVMGYGFYGRGFTMTDPSCQTPPSCTFSGPAFSGDCTNEAGILSYNEVLSKKGELSANTYYDEQSSVKWMTYGSNQWVSYDDAESFERKKKYMYSRCLRGLMIWELGLDTANYDALIGLFGEEAVSNGKQDTSLNPEERDRLTFDLTAYTGQNCYISGGCNDGKSKEEGYVCMAGFSSVELGHALFSLDESVTYAPSCAKGTFHHICCPEKAMPKSCEWIGAPERSAFGCNGKCGPSQFELTQDMAADYMGNSLCGSGTRSLCCDSTPILNKCRWTDCDWTEDKNGFCSADEVNIATRYDKDDKGRCYPFEDCSWANEPTYFKDRWKSSAFPCLGACHSRRCFKGGLRVTEAHLTPPMYEIEKTDPQCWLGAGGSGIGVGLCCAPPSRLTKHWPVNPAYLWSKAYDDKNDDVTWEWANNFGNNNKDGKPNNLEEDPGEDPYGFVMLDGPPGSIAKQFPKQFTFLTDEEPVNLVPRSIVTTNKTIIDATFDHSEENVLVYCNHPHDSQHCNEIFYKGAVDTIIKLPHHIGEGPFARVVSMDPEHKPPALPKWAIKKRGSAGVNKNGIYRLKFDYNFAAIKRADDETVNMRVDYTNLQEYWDDSKTNLSPDSRVARARDDHHFERRWWGAFTDWLKKVNTIIKQDGGNLPMGLSKVFNIYSGRLQCTNPSGVTITAGLDITADVRLQMGSRYAYYFSGTVVPPNIIDTYVFLGAQPSIYAGIDIRGNAELFYESERKKLISTITYPGLSVKGIATVGPSLDLWGQIKGNITVSGQLKVGTKYVMDPIEMYLPNEDTTRQKASSKLQRFDTDAGLKPVFQAGVKATVGLSLEVTPEINCGIKVGGEVGPLKEPFIQAQVAIYMNTSIAFGAWATAETTGRTSNWEYGYKVELQWRIG</sequence>
<dbReference type="AlphaFoldDB" id="A0A6G1KEN8"/>
<dbReference type="GO" id="GO:0006032">
    <property type="term" value="P:chitin catabolic process"/>
    <property type="evidence" value="ECO:0007669"/>
    <property type="project" value="UniProtKB-KW"/>
</dbReference>
<evidence type="ECO:0000256" key="4">
    <source>
        <dbReference type="ARBA" id="ARBA00022801"/>
    </source>
</evidence>
<comment type="catalytic activity">
    <reaction evidence="1">
        <text>Random endo-hydrolysis of N-acetyl-beta-D-glucosaminide (1-&gt;4)-beta-linkages in chitin and chitodextrins.</text>
        <dbReference type="EC" id="3.2.1.14"/>
    </reaction>
</comment>
<evidence type="ECO:0000313" key="11">
    <source>
        <dbReference type="EMBL" id="KAF2711240.1"/>
    </source>
</evidence>
<evidence type="ECO:0000256" key="8">
    <source>
        <dbReference type="ARBA" id="ARBA00023326"/>
    </source>
</evidence>
<feature type="non-terminal residue" evidence="11">
    <location>
        <position position="1"/>
    </location>
</feature>
<evidence type="ECO:0000256" key="1">
    <source>
        <dbReference type="ARBA" id="ARBA00000822"/>
    </source>
</evidence>
<evidence type="ECO:0000256" key="9">
    <source>
        <dbReference type="RuleBase" id="RU000489"/>
    </source>
</evidence>
<evidence type="ECO:0000256" key="6">
    <source>
        <dbReference type="ARBA" id="ARBA00023277"/>
    </source>
</evidence>
<accession>A0A6G1KEN8</accession>
<dbReference type="EC" id="3.2.1.14" evidence="3"/>
<dbReference type="PROSITE" id="PS51910">
    <property type="entry name" value="GH18_2"/>
    <property type="match status" value="1"/>
</dbReference>
<dbReference type="Gene3D" id="3.10.50.10">
    <property type="match status" value="1"/>
</dbReference>
<evidence type="ECO:0000256" key="7">
    <source>
        <dbReference type="ARBA" id="ARBA00023295"/>
    </source>
</evidence>
<dbReference type="InterPro" id="IPR001579">
    <property type="entry name" value="Glyco_hydro_18_chit_AS"/>
</dbReference>
<dbReference type="PANTHER" id="PTHR11177">
    <property type="entry name" value="CHITINASE"/>
    <property type="match status" value="1"/>
</dbReference>
<dbReference type="SUPFAM" id="SSF54556">
    <property type="entry name" value="Chitinase insertion domain"/>
    <property type="match status" value="1"/>
</dbReference>
<keyword evidence="4 9" id="KW-0378">Hydrolase</keyword>
<keyword evidence="6" id="KW-0119">Carbohydrate metabolism</keyword>
<dbReference type="Pfam" id="PF00704">
    <property type="entry name" value="Glyco_hydro_18"/>
    <property type="match status" value="1"/>
</dbReference>
<keyword evidence="12" id="KW-1185">Reference proteome</keyword>
<dbReference type="SMART" id="SM00636">
    <property type="entry name" value="Glyco_18"/>
    <property type="match status" value="1"/>
</dbReference>
<dbReference type="GO" id="GO:0008843">
    <property type="term" value="F:endochitinase activity"/>
    <property type="evidence" value="ECO:0007669"/>
    <property type="project" value="UniProtKB-EC"/>
</dbReference>
<evidence type="ECO:0000256" key="3">
    <source>
        <dbReference type="ARBA" id="ARBA00012729"/>
    </source>
</evidence>
<dbReference type="Gene3D" id="3.20.20.80">
    <property type="entry name" value="Glycosidases"/>
    <property type="match status" value="1"/>
</dbReference>
<dbReference type="GO" id="GO:0008061">
    <property type="term" value="F:chitin binding"/>
    <property type="evidence" value="ECO:0007669"/>
    <property type="project" value="InterPro"/>
</dbReference>
<feature type="non-terminal residue" evidence="11">
    <location>
        <position position="1166"/>
    </location>
</feature>
<dbReference type="PROSITE" id="PS01095">
    <property type="entry name" value="GH18_1"/>
    <property type="match status" value="1"/>
</dbReference>
<evidence type="ECO:0000259" key="10">
    <source>
        <dbReference type="PROSITE" id="PS51910"/>
    </source>
</evidence>
<dbReference type="InterPro" id="IPR050314">
    <property type="entry name" value="Glycosyl_Hydrlase_18"/>
</dbReference>
<dbReference type="Proteomes" id="UP000799428">
    <property type="component" value="Unassembled WGS sequence"/>
</dbReference>
<evidence type="ECO:0000313" key="12">
    <source>
        <dbReference type="Proteomes" id="UP000799428"/>
    </source>
</evidence>
<name>A0A6G1KEN8_9PLEO</name>
<comment type="similarity">
    <text evidence="2">Belongs to the glycosyl hydrolase 18 family. Chitinase class V subfamily.</text>
</comment>
<evidence type="ECO:0000256" key="2">
    <source>
        <dbReference type="ARBA" id="ARBA00008682"/>
    </source>
</evidence>